<evidence type="ECO:0000313" key="2">
    <source>
        <dbReference type="EMBL" id="JAH66411.1"/>
    </source>
</evidence>
<organism evidence="2">
    <name type="scientific">Anguilla anguilla</name>
    <name type="common">European freshwater eel</name>
    <name type="synonym">Muraena anguilla</name>
    <dbReference type="NCBI Taxonomy" id="7936"/>
    <lineage>
        <taxon>Eukaryota</taxon>
        <taxon>Metazoa</taxon>
        <taxon>Chordata</taxon>
        <taxon>Craniata</taxon>
        <taxon>Vertebrata</taxon>
        <taxon>Euteleostomi</taxon>
        <taxon>Actinopterygii</taxon>
        <taxon>Neopterygii</taxon>
        <taxon>Teleostei</taxon>
        <taxon>Anguilliformes</taxon>
        <taxon>Anguillidae</taxon>
        <taxon>Anguilla</taxon>
    </lineage>
</organism>
<accession>A0A0E9UL10</accession>
<feature type="chain" id="PRO_5002433414" evidence="1">
    <location>
        <begin position="18"/>
        <end position="27"/>
    </location>
</feature>
<proteinExistence type="predicted"/>
<protein>
    <submittedName>
        <fullName evidence="2">Uncharacterized protein</fullName>
    </submittedName>
</protein>
<feature type="signal peptide" evidence="1">
    <location>
        <begin position="1"/>
        <end position="17"/>
    </location>
</feature>
<sequence>MTLFFILIFFFWLVSQASPDWQEWHSW</sequence>
<keyword evidence="1" id="KW-0732">Signal</keyword>
<dbReference type="AlphaFoldDB" id="A0A0E9UL10"/>
<name>A0A0E9UL10_ANGAN</name>
<evidence type="ECO:0000256" key="1">
    <source>
        <dbReference type="SAM" id="SignalP"/>
    </source>
</evidence>
<dbReference type="EMBL" id="GBXM01042166">
    <property type="protein sequence ID" value="JAH66411.1"/>
    <property type="molecule type" value="Transcribed_RNA"/>
</dbReference>
<reference evidence="2" key="2">
    <citation type="journal article" date="2015" name="Fish Shellfish Immunol.">
        <title>Early steps in the European eel (Anguilla anguilla)-Vibrio vulnificus interaction in the gills: Role of the RtxA13 toxin.</title>
        <authorList>
            <person name="Callol A."/>
            <person name="Pajuelo D."/>
            <person name="Ebbesson L."/>
            <person name="Teles M."/>
            <person name="MacKenzie S."/>
            <person name="Amaro C."/>
        </authorList>
    </citation>
    <scope>NUCLEOTIDE SEQUENCE</scope>
</reference>
<reference evidence="2" key="1">
    <citation type="submission" date="2014-11" db="EMBL/GenBank/DDBJ databases">
        <authorList>
            <person name="Amaro Gonzalez C."/>
        </authorList>
    </citation>
    <scope>NUCLEOTIDE SEQUENCE</scope>
</reference>